<evidence type="ECO:0000313" key="1">
    <source>
        <dbReference type="EMBL" id="CEA00393.1"/>
    </source>
</evidence>
<protein>
    <submittedName>
        <fullName evidence="2">Uncharacterized protein</fullName>
    </submittedName>
</protein>
<dbReference type="HOGENOM" id="CLU_214199_1_0_9"/>
<dbReference type="EMBL" id="LN483076">
    <property type="protein sequence ID" value="CEA05126.1"/>
    <property type="molecule type" value="Genomic_DNA"/>
</dbReference>
<dbReference type="PATRIC" id="fig|1461583.4.peg.2236"/>
<accession>A0A078MK54</accession>
<proteinExistence type="predicted"/>
<evidence type="ECO:0000313" key="2">
    <source>
        <dbReference type="EMBL" id="CEA05126.1"/>
    </source>
</evidence>
<dbReference type="EMBL" id="LN483073">
    <property type="protein sequence ID" value="CEA00393.1"/>
    <property type="molecule type" value="Genomic_DNA"/>
</dbReference>
<reference evidence="2" key="1">
    <citation type="submission" date="2014-07" db="EMBL/GenBank/DDBJ databases">
        <authorList>
            <person name="Urmite Genomes Urmite Genomes"/>
        </authorList>
    </citation>
    <scope>NUCLEOTIDE SEQUENCE</scope>
    <source>
        <strain evidence="2">13S34_air</strain>
    </source>
</reference>
<gene>
    <name evidence="1" type="ORF">BN1050_00595</name>
    <name evidence="2" type="ORF">BN1050_02322</name>
</gene>
<sequence>MEKQSVVLRFPKILLDRVDAYKKKKGFGTRTQTIFHLLQIALEQSDNRDSK</sequence>
<organism evidence="2">
    <name type="scientific">Metalysinibacillus saudimassiliensis</name>
    <dbReference type="NCBI Taxonomy" id="1461583"/>
    <lineage>
        <taxon>Bacteria</taxon>
        <taxon>Bacillati</taxon>
        <taxon>Bacillota</taxon>
        <taxon>Bacilli</taxon>
        <taxon>Bacillales</taxon>
        <taxon>Caryophanaceae</taxon>
        <taxon>Metalysinibacillus</taxon>
    </lineage>
</organism>
<name>A0A078MK54_9BACL</name>
<dbReference type="AlphaFoldDB" id="A0A078MK54"/>